<evidence type="ECO:0000256" key="2">
    <source>
        <dbReference type="ARBA" id="ARBA00023002"/>
    </source>
</evidence>
<dbReference type="GO" id="GO:0006633">
    <property type="term" value="P:fatty acid biosynthetic process"/>
    <property type="evidence" value="ECO:0007669"/>
    <property type="project" value="TreeGrafter"/>
</dbReference>
<organism evidence="4 5">
    <name type="scientific">Actinomadura livida</name>
    <dbReference type="NCBI Taxonomy" id="79909"/>
    <lineage>
        <taxon>Bacteria</taxon>
        <taxon>Bacillati</taxon>
        <taxon>Actinomycetota</taxon>
        <taxon>Actinomycetes</taxon>
        <taxon>Streptosporangiales</taxon>
        <taxon>Thermomonosporaceae</taxon>
        <taxon>Actinomadura</taxon>
    </lineage>
</organism>
<dbReference type="InterPro" id="IPR002347">
    <property type="entry name" value="SDR_fam"/>
</dbReference>
<dbReference type="Pfam" id="PF13561">
    <property type="entry name" value="adh_short_C2"/>
    <property type="match status" value="1"/>
</dbReference>
<dbReference type="PANTHER" id="PTHR42760:SF133">
    <property type="entry name" value="3-OXOACYL-[ACYL-CARRIER-PROTEIN] REDUCTASE"/>
    <property type="match status" value="1"/>
</dbReference>
<accession>A0A7W7IFA3</accession>
<proteinExistence type="inferred from homology"/>
<evidence type="ECO:0000313" key="3">
    <source>
        <dbReference type="EMBL" id="GAA0570749.1"/>
    </source>
</evidence>
<dbReference type="Proteomes" id="UP000549343">
    <property type="component" value="Unassembled WGS sequence"/>
</dbReference>
<dbReference type="PANTHER" id="PTHR42760">
    <property type="entry name" value="SHORT-CHAIN DEHYDROGENASES/REDUCTASES FAMILY MEMBER"/>
    <property type="match status" value="1"/>
</dbReference>
<dbReference type="FunFam" id="3.40.50.720:FF:000084">
    <property type="entry name" value="Short-chain dehydrogenase reductase"/>
    <property type="match status" value="1"/>
</dbReference>
<comment type="similarity">
    <text evidence="1">Belongs to the short-chain dehydrogenases/reductases (SDR) family.</text>
</comment>
<protein>
    <submittedName>
        <fullName evidence="4">NAD(P)-dependent dehydrogenase (Short-subunit alcohol dehydrogenase family)</fullName>
    </submittedName>
    <submittedName>
        <fullName evidence="3">SDR family NAD(P)-dependent oxidoreductase</fullName>
    </submittedName>
</protein>
<dbReference type="InterPro" id="IPR036291">
    <property type="entry name" value="NAD(P)-bd_dom_sf"/>
</dbReference>
<dbReference type="SUPFAM" id="SSF51735">
    <property type="entry name" value="NAD(P)-binding Rossmann-fold domains"/>
    <property type="match status" value="1"/>
</dbReference>
<comment type="caution">
    <text evidence="4">The sequence shown here is derived from an EMBL/GenBank/DDBJ whole genome shotgun (WGS) entry which is preliminary data.</text>
</comment>
<dbReference type="RefSeq" id="WP_184885532.1">
    <property type="nucleotide sequence ID" value="NZ_BAAAHD010000032.1"/>
</dbReference>
<dbReference type="Gene3D" id="3.40.50.720">
    <property type="entry name" value="NAD(P)-binding Rossmann-like Domain"/>
    <property type="match status" value="1"/>
</dbReference>
<evidence type="ECO:0000313" key="5">
    <source>
        <dbReference type="Proteomes" id="UP000549343"/>
    </source>
</evidence>
<dbReference type="GO" id="GO:0048038">
    <property type="term" value="F:quinone binding"/>
    <property type="evidence" value="ECO:0007669"/>
    <property type="project" value="TreeGrafter"/>
</dbReference>
<reference evidence="3" key="4">
    <citation type="submission" date="2023-12" db="EMBL/GenBank/DDBJ databases">
        <authorList>
            <person name="Sun Q."/>
            <person name="Inoue M."/>
        </authorList>
    </citation>
    <scope>NUCLEOTIDE SEQUENCE</scope>
    <source>
        <strain evidence="3">JCM 10667</strain>
    </source>
</reference>
<dbReference type="EMBL" id="BAAAHD010000032">
    <property type="protein sequence ID" value="GAA0570749.1"/>
    <property type="molecule type" value="Genomic_DNA"/>
</dbReference>
<evidence type="ECO:0000313" key="6">
    <source>
        <dbReference type="Proteomes" id="UP001501427"/>
    </source>
</evidence>
<name>A0A7W7IFA3_9ACTN</name>
<dbReference type="PRINTS" id="PR00080">
    <property type="entry name" value="SDRFAMILY"/>
</dbReference>
<reference evidence="6" key="2">
    <citation type="journal article" date="2019" name="Int. J. Syst. Evol. Microbiol.">
        <title>The Global Catalogue of Microorganisms (GCM) 10K type strain sequencing project: providing services to taxonomists for standard genome sequencing and annotation.</title>
        <authorList>
            <consortium name="The Broad Institute Genomics Platform"/>
            <consortium name="The Broad Institute Genome Sequencing Center for Infectious Disease"/>
            <person name="Wu L."/>
            <person name="Ma J."/>
        </authorList>
    </citation>
    <scope>NUCLEOTIDE SEQUENCE [LARGE SCALE GENOMIC DNA]</scope>
    <source>
        <strain evidence="6">JCM 10667</strain>
    </source>
</reference>
<dbReference type="PRINTS" id="PR00081">
    <property type="entry name" value="GDHRDH"/>
</dbReference>
<keyword evidence="2" id="KW-0560">Oxidoreductase</keyword>
<dbReference type="EMBL" id="JACHMV010000001">
    <property type="protein sequence ID" value="MBB4775936.1"/>
    <property type="molecule type" value="Genomic_DNA"/>
</dbReference>
<reference evidence="3" key="1">
    <citation type="journal article" date="2014" name="Int. J. Syst. Evol. Microbiol.">
        <title>Complete genome of a new Firmicutes species belonging to the dominant human colonic microbiota ('Ruminococcus bicirculans') reveals two chromosomes and a selective capacity to utilize plant glucans.</title>
        <authorList>
            <consortium name="NISC Comparative Sequencing Program"/>
            <person name="Wegmann U."/>
            <person name="Louis P."/>
            <person name="Goesmann A."/>
            <person name="Henrissat B."/>
            <person name="Duncan S.H."/>
            <person name="Flint H.J."/>
        </authorList>
    </citation>
    <scope>NUCLEOTIDE SEQUENCE</scope>
    <source>
        <strain evidence="3">JCM 10667</strain>
    </source>
</reference>
<keyword evidence="6" id="KW-1185">Reference proteome</keyword>
<dbReference type="CDD" id="cd05233">
    <property type="entry name" value="SDR_c"/>
    <property type="match status" value="1"/>
</dbReference>
<evidence type="ECO:0000256" key="1">
    <source>
        <dbReference type="ARBA" id="ARBA00006484"/>
    </source>
</evidence>
<dbReference type="Proteomes" id="UP001501427">
    <property type="component" value="Unassembled WGS sequence"/>
</dbReference>
<dbReference type="GO" id="GO:0016616">
    <property type="term" value="F:oxidoreductase activity, acting on the CH-OH group of donors, NAD or NADP as acceptor"/>
    <property type="evidence" value="ECO:0007669"/>
    <property type="project" value="TreeGrafter"/>
</dbReference>
<dbReference type="AlphaFoldDB" id="A0A7W7IFA3"/>
<gene>
    <name evidence="4" type="ORF">F4557_004354</name>
    <name evidence="3" type="ORF">GCM10009546_36880</name>
</gene>
<reference evidence="4 5" key="3">
    <citation type="submission" date="2020-08" db="EMBL/GenBank/DDBJ databases">
        <title>Sequencing the genomes of 1000 actinobacteria strains.</title>
        <authorList>
            <person name="Klenk H.-P."/>
        </authorList>
    </citation>
    <scope>NUCLEOTIDE SEQUENCE [LARGE SCALE GENOMIC DNA]</scope>
    <source>
        <strain evidence="4 5">DSM 44772</strain>
    </source>
</reference>
<evidence type="ECO:0000313" key="4">
    <source>
        <dbReference type="EMBL" id="MBB4775936.1"/>
    </source>
</evidence>
<sequence length="271" mass="28365">MNSPKPAIEELISLSGRIAVVTGAAQGIGRAIGERLCELGAHVVFADQRPDVHAAAEGIRAAGGRASSFDLDVTDEDRHLALVEEILDEHGALDIWVNNAGIYPASSTLDLPAEEWRAVLAVNLDGAFYGARAAARAMVPRKRGVILNVGSTSSFRASNDGMAHYVSSKFGLRGLTQAFAKEFGPLGIRVLGIAPTATATQTLVDGAKSITAAQSDADSEEDLFGRYAEKIPLRRIATPDDIARVAAFCVSDLAGYVTGTVIPVDGGHLAS</sequence>